<evidence type="ECO:0000256" key="1">
    <source>
        <dbReference type="ARBA" id="ARBA00022729"/>
    </source>
</evidence>
<keyword evidence="2" id="KW-0472">Membrane</keyword>
<feature type="domain" description="C-type lysozyme inhibitor" evidence="6">
    <location>
        <begin position="48"/>
        <end position="114"/>
    </location>
</feature>
<evidence type="ECO:0000313" key="8">
    <source>
        <dbReference type="Proteomes" id="UP001222118"/>
    </source>
</evidence>
<keyword evidence="8" id="KW-1185">Reference proteome</keyword>
<dbReference type="EMBL" id="CP118247">
    <property type="protein sequence ID" value="WDR05298.1"/>
    <property type="molecule type" value="Genomic_DNA"/>
</dbReference>
<evidence type="ECO:0000313" key="7">
    <source>
        <dbReference type="EMBL" id="WDR05298.1"/>
    </source>
</evidence>
<evidence type="ECO:0000259" key="6">
    <source>
        <dbReference type="Pfam" id="PF09864"/>
    </source>
</evidence>
<dbReference type="RefSeq" id="WP_282210817.1">
    <property type="nucleotide sequence ID" value="NZ_CP118247.1"/>
</dbReference>
<evidence type="ECO:0000256" key="2">
    <source>
        <dbReference type="ARBA" id="ARBA00023136"/>
    </source>
</evidence>
<accession>A0ABY7YVA4</accession>
<feature type="chain" id="PRO_5045190267" evidence="5">
    <location>
        <begin position="25"/>
        <end position="129"/>
    </location>
</feature>
<evidence type="ECO:0000256" key="3">
    <source>
        <dbReference type="ARBA" id="ARBA00023139"/>
    </source>
</evidence>
<dbReference type="InterPro" id="IPR036328">
    <property type="entry name" value="MliC_sf"/>
</dbReference>
<protein>
    <submittedName>
        <fullName evidence="7">MliC family protein</fullName>
    </submittedName>
</protein>
<dbReference type="Proteomes" id="UP001222118">
    <property type="component" value="Chromosome"/>
</dbReference>
<organism evidence="7 8">
    <name type="scientific">Devosia rhodophyticola</name>
    <dbReference type="NCBI Taxonomy" id="3026423"/>
    <lineage>
        <taxon>Bacteria</taxon>
        <taxon>Pseudomonadati</taxon>
        <taxon>Pseudomonadota</taxon>
        <taxon>Alphaproteobacteria</taxon>
        <taxon>Hyphomicrobiales</taxon>
        <taxon>Devosiaceae</taxon>
        <taxon>Devosia</taxon>
    </lineage>
</organism>
<dbReference type="Gene3D" id="2.40.128.200">
    <property type="match status" value="1"/>
</dbReference>
<keyword evidence="3" id="KW-0564">Palmitate</keyword>
<dbReference type="Pfam" id="PF09864">
    <property type="entry name" value="MliC"/>
    <property type="match status" value="1"/>
</dbReference>
<feature type="signal peptide" evidence="5">
    <location>
        <begin position="1"/>
        <end position="24"/>
    </location>
</feature>
<keyword evidence="4" id="KW-0449">Lipoprotein</keyword>
<keyword evidence="1 5" id="KW-0732">Signal</keyword>
<evidence type="ECO:0000256" key="5">
    <source>
        <dbReference type="SAM" id="SignalP"/>
    </source>
</evidence>
<name>A0ABY7YVA4_9HYPH</name>
<proteinExistence type="predicted"/>
<gene>
    <name evidence="7" type="ORF">PSQ90_13520</name>
</gene>
<dbReference type="SUPFAM" id="SSF141488">
    <property type="entry name" value="YdhA-like"/>
    <property type="match status" value="1"/>
</dbReference>
<evidence type="ECO:0000256" key="4">
    <source>
        <dbReference type="ARBA" id="ARBA00023288"/>
    </source>
</evidence>
<reference evidence="7 8" key="1">
    <citation type="submission" date="2023-02" db="EMBL/GenBank/DDBJ databases">
        <title>Devosia chondri sp. nov., isolated from the phycosphere of marine algae.</title>
        <authorList>
            <person name="Kim J.M."/>
            <person name="Lee J.K."/>
            <person name="Choi B.J."/>
            <person name="Bayburt H."/>
            <person name="Jeon C.O."/>
        </authorList>
    </citation>
    <scope>NUCLEOTIDE SEQUENCE [LARGE SCALE GENOMIC DNA]</scope>
    <source>
        <strain evidence="7 8">G2-5</strain>
    </source>
</reference>
<sequence>MSPNRYHAVAVSLFLTLSTPGAHALSATITLNLGIEGTGTAEQRAVQYACDKGEPFEVTYVNAAPNYLALLPIDGKQLLMREVISASGAKYVADVWVWWTKGSDAQLYDLRDGPDAAPIDACYEVTDAP</sequence>
<dbReference type="InterPro" id="IPR018660">
    <property type="entry name" value="MliC"/>
</dbReference>